<dbReference type="PROSITE" id="PS51766">
    <property type="entry name" value="DOCKERIN"/>
    <property type="match status" value="1"/>
</dbReference>
<dbReference type="Proteomes" id="UP000036923">
    <property type="component" value="Unassembled WGS sequence"/>
</dbReference>
<name>A0A0L6JUX8_9FIRM</name>
<dbReference type="PROSITE" id="PS00018">
    <property type="entry name" value="EF_HAND_1"/>
    <property type="match status" value="2"/>
</dbReference>
<dbReference type="SUPFAM" id="SSF110296">
    <property type="entry name" value="Oligoxyloglucan reducing end-specific cellobiohydrolase"/>
    <property type="match status" value="1"/>
</dbReference>
<dbReference type="PATRIC" id="fig|398512.5.peg.5179"/>
<dbReference type="Gene3D" id="2.60.40.4130">
    <property type="match status" value="1"/>
</dbReference>
<accession>A0A0L6JUX8</accession>
<dbReference type="GO" id="GO:0000272">
    <property type="term" value="P:polysaccharide catabolic process"/>
    <property type="evidence" value="ECO:0007669"/>
    <property type="project" value="InterPro"/>
</dbReference>
<evidence type="ECO:0000313" key="3">
    <source>
        <dbReference type="Proteomes" id="UP000036923"/>
    </source>
</evidence>
<dbReference type="InterPro" id="IPR002105">
    <property type="entry name" value="Dockerin_1_rpt"/>
</dbReference>
<dbReference type="GO" id="GO:0004553">
    <property type="term" value="F:hydrolase activity, hydrolyzing O-glycosyl compounds"/>
    <property type="evidence" value="ECO:0007669"/>
    <property type="project" value="InterPro"/>
</dbReference>
<protein>
    <recommendedName>
        <fullName evidence="1">Dockerin domain-containing protein</fullName>
    </recommendedName>
</protein>
<dbReference type="AlphaFoldDB" id="A0A0L6JUX8"/>
<dbReference type="eggNOG" id="COG4447">
    <property type="taxonomic scope" value="Bacteria"/>
</dbReference>
<dbReference type="Pfam" id="PF00404">
    <property type="entry name" value="Dockerin_1"/>
    <property type="match status" value="1"/>
</dbReference>
<keyword evidence="3" id="KW-1185">Reference proteome</keyword>
<feature type="domain" description="Dockerin" evidence="1">
    <location>
        <begin position="407"/>
        <end position="474"/>
    </location>
</feature>
<proteinExistence type="predicted"/>
<dbReference type="RefSeq" id="WP_036935113.1">
    <property type="nucleotide sequence ID" value="NZ_JQKC01000001.1"/>
</dbReference>
<gene>
    <name evidence="2" type="ORF">Bccel_4940</name>
</gene>
<sequence precursor="true">MKRILLIITTVLLIVGLLQSFGFAQDDAPNFVGIAYGNGSFIAIDDKGGIELSSDCVRWTQTYIEQYSRLLKVIWGNNQYLVLTSTKILTSPDGYKWSSFKFGNREDTVAVDDIIWDGEKYIGVGYRSIITSTDGLNWKEQDSKGATYLNSIIYTGTEYIAAGGYMGSGRVMKSTDGYNWSEWYGLMEEYGDDSFNKLCWNGKSYLFQTSFQYLFISDDLKGGSSVYKTSKSIYDIVSFNNRFIAIAGNGIVYASSDGKNWGARQLDSTYFLNKIISLNGKLYILGESESEKFILTSEDGDVWNRIDYSVKNLLCRKISGYITPDFIQNKIFVNPYYLLDFNIEIVGTDYHAKTDFDGYFEIFVPDNQIAANAVYSIKISKQNYLQRELNNISIESDVSLSQKDKPLTMLIGDIDNNGVINIADIIQMTNSFNSVDGDSWYRYAYDLNRDNVINMADIIMIAKNFNMASTDYLN</sequence>
<dbReference type="OrthoDB" id="1818396at2"/>
<dbReference type="InterPro" id="IPR036439">
    <property type="entry name" value="Dockerin_dom_sf"/>
</dbReference>
<organism evidence="2 3">
    <name type="scientific">Pseudobacteroides cellulosolvens ATCC 35603 = DSM 2933</name>
    <dbReference type="NCBI Taxonomy" id="398512"/>
    <lineage>
        <taxon>Bacteria</taxon>
        <taxon>Bacillati</taxon>
        <taxon>Bacillota</taxon>
        <taxon>Clostridia</taxon>
        <taxon>Eubacteriales</taxon>
        <taxon>Oscillospiraceae</taxon>
        <taxon>Pseudobacteroides</taxon>
    </lineage>
</organism>
<dbReference type="InterPro" id="IPR018247">
    <property type="entry name" value="EF_Hand_1_Ca_BS"/>
</dbReference>
<dbReference type="SUPFAM" id="SSF63446">
    <property type="entry name" value="Type I dockerin domain"/>
    <property type="match status" value="1"/>
</dbReference>
<evidence type="ECO:0000313" key="2">
    <source>
        <dbReference type="EMBL" id="KNY29666.1"/>
    </source>
</evidence>
<dbReference type="EMBL" id="LGTC01000001">
    <property type="protein sequence ID" value="KNY29666.1"/>
    <property type="molecule type" value="Genomic_DNA"/>
</dbReference>
<reference evidence="3" key="1">
    <citation type="submission" date="2015-07" db="EMBL/GenBank/DDBJ databases">
        <title>Near-Complete Genome Sequence of the Cellulolytic Bacterium Bacteroides (Pseudobacteroides) cellulosolvens ATCC 35603.</title>
        <authorList>
            <person name="Dassa B."/>
            <person name="Utturkar S.M."/>
            <person name="Klingeman D.M."/>
            <person name="Hurt R.A."/>
            <person name="Keller M."/>
            <person name="Xu J."/>
            <person name="Reddy Y.H.K."/>
            <person name="Borovok I."/>
            <person name="Grinberg I.R."/>
            <person name="Lamed R."/>
            <person name="Zhivin O."/>
            <person name="Bayer E.A."/>
            <person name="Brown S.D."/>
        </authorList>
    </citation>
    <scope>NUCLEOTIDE SEQUENCE [LARGE SCALE GENOMIC DNA]</scope>
    <source>
        <strain evidence="3">DSM 2933</strain>
    </source>
</reference>
<dbReference type="SUPFAM" id="SSF49464">
    <property type="entry name" value="Carboxypeptidase regulatory domain-like"/>
    <property type="match status" value="1"/>
</dbReference>
<dbReference type="CDD" id="cd14254">
    <property type="entry name" value="Dockerin_II"/>
    <property type="match status" value="1"/>
</dbReference>
<dbReference type="STRING" id="398512.Bccel_4940"/>
<dbReference type="InterPro" id="IPR016134">
    <property type="entry name" value="Dockerin_dom"/>
</dbReference>
<comment type="caution">
    <text evidence="2">The sequence shown here is derived from an EMBL/GenBank/DDBJ whole genome shotgun (WGS) entry which is preliminary data.</text>
</comment>
<dbReference type="InterPro" id="IPR008969">
    <property type="entry name" value="CarboxyPept-like_regulatory"/>
</dbReference>
<evidence type="ECO:0000259" key="1">
    <source>
        <dbReference type="PROSITE" id="PS51766"/>
    </source>
</evidence>